<evidence type="ECO:0000256" key="5">
    <source>
        <dbReference type="SAM" id="Phobius"/>
    </source>
</evidence>
<reference evidence="7" key="1">
    <citation type="journal article" date="2021" name="PeerJ">
        <title>Extensive microbial diversity within the chicken gut microbiome revealed by metagenomics and culture.</title>
        <authorList>
            <person name="Gilroy R."/>
            <person name="Ravi A."/>
            <person name="Getino M."/>
            <person name="Pursley I."/>
            <person name="Horton D.L."/>
            <person name="Alikhan N.F."/>
            <person name="Baker D."/>
            <person name="Gharbi K."/>
            <person name="Hall N."/>
            <person name="Watson M."/>
            <person name="Adriaenssens E.M."/>
            <person name="Foster-Nyarko E."/>
            <person name="Jarju S."/>
            <person name="Secka A."/>
            <person name="Antonio M."/>
            <person name="Oren A."/>
            <person name="Chaudhuri R.R."/>
            <person name="La Ragione R."/>
            <person name="Hildebrand F."/>
            <person name="Pallen M.J."/>
        </authorList>
    </citation>
    <scope>NUCLEOTIDE SEQUENCE</scope>
    <source>
        <strain evidence="7">CHK187-11901</strain>
    </source>
</reference>
<evidence type="ECO:0000256" key="1">
    <source>
        <dbReference type="ARBA" id="ARBA00004141"/>
    </source>
</evidence>
<evidence type="ECO:0000259" key="6">
    <source>
        <dbReference type="Pfam" id="PF13515"/>
    </source>
</evidence>
<evidence type="ECO:0000256" key="4">
    <source>
        <dbReference type="ARBA" id="ARBA00023136"/>
    </source>
</evidence>
<sequence length="398" mass="43826">MKKMPGIGLRMIKSSIAVFLCLLLNMLRQGQGVVFYSCIAAVLCMQQDAGSSVRVGKNRVVGTLVGGAAGMLLLALEQQFHIQGTLAHDILVSAGILVIIYVTVLMEKRSASYISCVVFMSIVISHITDEDPYLFALNRILDTLIGIAVSFAVNLFHLPHPRQRDVLFVRCGDRLAIDKEKSAALHAVRVRRLLDEGMKLTCAFPLPPCGDDMTMPFPLIVFGGGALYDERSRRYEVLHQFTAAQTGQLLTLLQEADAEAFTFFVSAHVLHVYLPAPPRDAEASALLEALRGRAGYACVIDRIPPEREALMFGVMAAPAQITSLEKKLGAAPCQLRRYACAERVFLALLPSCNDEQEAADLLSARIHAQKAICFPSDEENEAQRLEQMFYRRCDVKNG</sequence>
<feature type="transmembrane region" description="Helical" evidence="5">
    <location>
        <begin position="56"/>
        <end position="74"/>
    </location>
</feature>
<reference evidence="7" key="2">
    <citation type="submission" date="2021-04" db="EMBL/GenBank/DDBJ databases">
        <authorList>
            <person name="Gilroy R."/>
        </authorList>
    </citation>
    <scope>NUCLEOTIDE SEQUENCE</scope>
    <source>
        <strain evidence="7">CHK187-11901</strain>
    </source>
</reference>
<organism evidence="7 8">
    <name type="scientific">Candidatus Merdibacter merdavium</name>
    <dbReference type="NCBI Taxonomy" id="2838692"/>
    <lineage>
        <taxon>Bacteria</taxon>
        <taxon>Bacillati</taxon>
        <taxon>Bacillota</taxon>
        <taxon>Erysipelotrichia</taxon>
        <taxon>Erysipelotrichales</taxon>
        <taxon>Erysipelotrichaceae</taxon>
        <taxon>Merdibacter</taxon>
    </lineage>
</organism>
<accession>A0A9D2SWR3</accession>
<evidence type="ECO:0000313" key="7">
    <source>
        <dbReference type="EMBL" id="HJC36705.1"/>
    </source>
</evidence>
<dbReference type="AlphaFoldDB" id="A0A9D2SWR3"/>
<protein>
    <submittedName>
        <fullName evidence="7">FUSC family protein</fullName>
    </submittedName>
</protein>
<evidence type="ECO:0000256" key="3">
    <source>
        <dbReference type="ARBA" id="ARBA00022989"/>
    </source>
</evidence>
<comment type="subcellular location">
    <subcellularLocation>
        <location evidence="1">Membrane</location>
        <topology evidence="1">Multi-pass membrane protein</topology>
    </subcellularLocation>
</comment>
<dbReference type="EMBL" id="DWWM01000042">
    <property type="protein sequence ID" value="HJC36705.1"/>
    <property type="molecule type" value="Genomic_DNA"/>
</dbReference>
<feature type="transmembrane region" description="Helical" evidence="5">
    <location>
        <begin position="140"/>
        <end position="158"/>
    </location>
</feature>
<dbReference type="Pfam" id="PF13515">
    <property type="entry name" value="FUSC_2"/>
    <property type="match status" value="1"/>
</dbReference>
<dbReference type="GO" id="GO:0016020">
    <property type="term" value="C:membrane"/>
    <property type="evidence" value="ECO:0007669"/>
    <property type="project" value="UniProtKB-SubCell"/>
</dbReference>
<keyword evidence="3 5" id="KW-1133">Transmembrane helix</keyword>
<feature type="transmembrane region" description="Helical" evidence="5">
    <location>
        <begin position="86"/>
        <end position="104"/>
    </location>
</feature>
<dbReference type="InterPro" id="IPR049453">
    <property type="entry name" value="Memb_transporter_dom"/>
</dbReference>
<dbReference type="Proteomes" id="UP000823896">
    <property type="component" value="Unassembled WGS sequence"/>
</dbReference>
<feature type="transmembrane region" description="Helical" evidence="5">
    <location>
        <begin position="110"/>
        <end position="128"/>
    </location>
</feature>
<proteinExistence type="predicted"/>
<evidence type="ECO:0000313" key="8">
    <source>
        <dbReference type="Proteomes" id="UP000823896"/>
    </source>
</evidence>
<feature type="domain" description="Integral membrane bound transporter" evidence="6">
    <location>
        <begin position="19"/>
        <end position="153"/>
    </location>
</feature>
<keyword evidence="2 5" id="KW-0812">Transmembrane</keyword>
<comment type="caution">
    <text evidence="7">The sequence shown here is derived from an EMBL/GenBank/DDBJ whole genome shotgun (WGS) entry which is preliminary data.</text>
</comment>
<keyword evidence="4 5" id="KW-0472">Membrane</keyword>
<evidence type="ECO:0000256" key="2">
    <source>
        <dbReference type="ARBA" id="ARBA00022692"/>
    </source>
</evidence>
<gene>
    <name evidence="7" type="ORF">H9702_06195</name>
</gene>
<name>A0A9D2SWR3_9FIRM</name>